<name>A0A1Q4L5L9_BACCE</name>
<sequence>MKEKLKKLKVLFTKPFWKSVKISITVDFKSGWWNRTCGLIIFGSAWQTVASGNSAWYHWVLFAVGSWLGMYNLDKGYKKLHEGDK</sequence>
<keyword evidence="1" id="KW-0472">Membrane</keyword>
<evidence type="ECO:0000313" key="3">
    <source>
        <dbReference type="Proteomes" id="UP000186535"/>
    </source>
</evidence>
<comment type="caution">
    <text evidence="2">The sequence shown here is derived from an EMBL/GenBank/DDBJ whole genome shotgun (WGS) entry which is preliminary data.</text>
</comment>
<dbReference type="EMBL" id="MPON01000019">
    <property type="protein sequence ID" value="OKA32653.1"/>
    <property type="molecule type" value="Genomic_DNA"/>
</dbReference>
<organism evidence="2 3">
    <name type="scientific">Bacillus cereus</name>
    <dbReference type="NCBI Taxonomy" id="1396"/>
    <lineage>
        <taxon>Bacteria</taxon>
        <taxon>Bacillati</taxon>
        <taxon>Bacillota</taxon>
        <taxon>Bacilli</taxon>
        <taxon>Bacillales</taxon>
        <taxon>Bacillaceae</taxon>
        <taxon>Bacillus</taxon>
        <taxon>Bacillus cereus group</taxon>
    </lineage>
</organism>
<dbReference type="AlphaFoldDB" id="A0A1Q4L5L9"/>
<keyword evidence="1" id="KW-0812">Transmembrane</keyword>
<proteinExistence type="predicted"/>
<protein>
    <submittedName>
        <fullName evidence="2">Uncharacterized protein</fullName>
    </submittedName>
</protein>
<feature type="transmembrane region" description="Helical" evidence="1">
    <location>
        <begin position="32"/>
        <end position="49"/>
    </location>
</feature>
<evidence type="ECO:0000313" key="2">
    <source>
        <dbReference type="EMBL" id="OKA32653.1"/>
    </source>
</evidence>
<accession>A0A1Q4L5L9</accession>
<evidence type="ECO:0000256" key="1">
    <source>
        <dbReference type="SAM" id="Phobius"/>
    </source>
</evidence>
<dbReference type="RefSeq" id="WP_073519093.1">
    <property type="nucleotide sequence ID" value="NZ_MPOM01000006.1"/>
</dbReference>
<dbReference type="Proteomes" id="UP000186535">
    <property type="component" value="Unassembled WGS sequence"/>
</dbReference>
<keyword evidence="1" id="KW-1133">Transmembrane helix</keyword>
<reference evidence="2 3" key="1">
    <citation type="submission" date="2016-11" db="EMBL/GenBank/DDBJ databases">
        <title>Identification of Bacillus cereus isolated from egg-white.</title>
        <authorList>
            <person name="Soni A."/>
            <person name="Oey I."/>
            <person name="Silcock P."/>
            <person name="Bremer P."/>
        </authorList>
    </citation>
    <scope>NUCLEOTIDE SEQUENCE [LARGE SCALE GENOMIC DNA]</scope>
    <source>
        <strain evidence="2 3">NZAS03</strain>
    </source>
</reference>
<feature type="transmembrane region" description="Helical" evidence="1">
    <location>
        <begin position="55"/>
        <end position="73"/>
    </location>
</feature>
<gene>
    <name evidence="2" type="ORF">BJR07_27325</name>
</gene>